<sequence>MVRDELARHEYARDNFRAVARSGAKLIELSTANKAPSPNTQNDYFGEKTSEFYYDPATVKDVLPSGLELYTNEKKPGQCLVFLSWNLRPTRMEGLTLTEWWDSRVIPRYTPLEIEEQFPREITDVFKASLVRAFFEMQALEDMGFDVCPPKRFDELNTFNGVVRYYKAPIVGRKYVVFTDPSDGVEDPFVTGVMDFVTGEVVASATGKEHVDRVGEIHDYLVNTYGKASNSYEYTGSVGGVLSMVLDGLKTPNQAPRRKADGSIDKDKKGQWVSEQHKTKTLGDLAFAIAKKQIVVHDREFMQQAKLVTRNGDKPVTSRNLAFDWVLMMAGLWQLQKYVPTSEMKIFSVHY</sequence>
<evidence type="ECO:0000313" key="1">
    <source>
        <dbReference type="EMBL" id="QJA85197.1"/>
    </source>
</evidence>
<dbReference type="Gene3D" id="3.30.420.240">
    <property type="match status" value="1"/>
</dbReference>
<protein>
    <recommendedName>
        <fullName evidence="2">Terminase</fullName>
    </recommendedName>
</protein>
<proteinExistence type="predicted"/>
<organism evidence="1">
    <name type="scientific">viral metagenome</name>
    <dbReference type="NCBI Taxonomy" id="1070528"/>
    <lineage>
        <taxon>unclassified sequences</taxon>
        <taxon>metagenomes</taxon>
        <taxon>organismal metagenomes</taxon>
    </lineage>
</organism>
<accession>A0A6M3KSW8</accession>
<name>A0A6M3KSW8_9ZZZZ</name>
<gene>
    <name evidence="1" type="ORF">MM415B02257_0008</name>
</gene>
<reference evidence="1" key="1">
    <citation type="submission" date="2020-03" db="EMBL/GenBank/DDBJ databases">
        <title>The deep terrestrial virosphere.</title>
        <authorList>
            <person name="Holmfeldt K."/>
            <person name="Nilsson E."/>
            <person name="Simone D."/>
            <person name="Lopez-Fernandez M."/>
            <person name="Wu X."/>
            <person name="de Brujin I."/>
            <person name="Lundin D."/>
            <person name="Andersson A."/>
            <person name="Bertilsson S."/>
            <person name="Dopson M."/>
        </authorList>
    </citation>
    <scope>NUCLEOTIDE SEQUENCE</scope>
    <source>
        <strain evidence="1">MM415B02257</strain>
    </source>
</reference>
<dbReference type="AlphaFoldDB" id="A0A6M3KSW8"/>
<dbReference type="EMBL" id="MT142560">
    <property type="protein sequence ID" value="QJA85197.1"/>
    <property type="molecule type" value="Genomic_DNA"/>
</dbReference>
<evidence type="ECO:0008006" key="2">
    <source>
        <dbReference type="Google" id="ProtNLM"/>
    </source>
</evidence>